<accession>A0A7C3IG67</accession>
<organism evidence="1">
    <name type="scientific">Gracilinema caldarium</name>
    <dbReference type="NCBI Taxonomy" id="215591"/>
    <lineage>
        <taxon>Bacteria</taxon>
        <taxon>Pseudomonadati</taxon>
        <taxon>Spirochaetota</taxon>
        <taxon>Spirochaetia</taxon>
        <taxon>Spirochaetales</taxon>
        <taxon>Breznakiellaceae</taxon>
        <taxon>Gracilinema</taxon>
    </lineage>
</organism>
<dbReference type="EMBL" id="DSVL01000063">
    <property type="protein sequence ID" value="HFH28281.1"/>
    <property type="molecule type" value="Genomic_DNA"/>
</dbReference>
<sequence>MKNNLRYLFSLTFVVITALSCQTQQSASLKTQQPIHEPSPASEVEPAIETATVQTEPEIELKEDTYFDPASISKEVFDATKGEVQALIEELNQLIRDKNYTAWVQYLSPGYKESLSNPEFLKTVSESSRLKNQKIVLKSLEDYFLYVVVPSRANDRVDDIEFIGQNRVKAYTITSKGQRLRLYELEKTDGNWNIVN</sequence>
<evidence type="ECO:0008006" key="2">
    <source>
        <dbReference type="Google" id="ProtNLM"/>
    </source>
</evidence>
<name>A0A7C3IG67_9SPIR</name>
<dbReference type="AlphaFoldDB" id="A0A7C3IG67"/>
<dbReference type="PROSITE" id="PS51257">
    <property type="entry name" value="PROKAR_LIPOPROTEIN"/>
    <property type="match status" value="1"/>
</dbReference>
<proteinExistence type="predicted"/>
<comment type="caution">
    <text evidence="1">The sequence shown here is derived from an EMBL/GenBank/DDBJ whole genome shotgun (WGS) entry which is preliminary data.</text>
</comment>
<gene>
    <name evidence="1" type="ORF">ENS59_02045</name>
</gene>
<protein>
    <recommendedName>
        <fullName evidence="2">Lipoprotein</fullName>
    </recommendedName>
</protein>
<evidence type="ECO:0000313" key="1">
    <source>
        <dbReference type="EMBL" id="HFH28281.1"/>
    </source>
</evidence>
<reference evidence="1" key="1">
    <citation type="journal article" date="2020" name="mSystems">
        <title>Genome- and Community-Level Interaction Insights into Carbon Utilization and Element Cycling Functions of Hydrothermarchaeota in Hydrothermal Sediment.</title>
        <authorList>
            <person name="Zhou Z."/>
            <person name="Liu Y."/>
            <person name="Xu W."/>
            <person name="Pan J."/>
            <person name="Luo Z.H."/>
            <person name="Li M."/>
        </authorList>
    </citation>
    <scope>NUCLEOTIDE SEQUENCE [LARGE SCALE GENOMIC DNA]</scope>
    <source>
        <strain evidence="1">SpSt-503</strain>
    </source>
</reference>